<sequence length="128" mass="14119">MTLPVDIEEFLEHHISSLQGASLIRSTSYNSQSTAVSPIQEIQENNQTEVIESEDAIIVTPQNILQLIDGCPLCETGNLPVENGAHKCVICGTPVHALPSCSSHELGKEDRRICRKCFTKTTNTNWKD</sequence>
<protein>
    <submittedName>
        <fullName evidence="1">Uncharacterized protein</fullName>
    </submittedName>
</protein>
<dbReference type="AlphaFoldDB" id="A0AAV0Y804"/>
<accession>A0AAV0Y804</accession>
<reference evidence="1 2" key="1">
    <citation type="submission" date="2023-01" db="EMBL/GenBank/DDBJ databases">
        <authorList>
            <person name="Whitehead M."/>
        </authorList>
    </citation>
    <scope>NUCLEOTIDE SEQUENCE [LARGE SCALE GENOMIC DNA]</scope>
</reference>
<dbReference type="Proteomes" id="UP001160148">
    <property type="component" value="Unassembled WGS sequence"/>
</dbReference>
<name>A0AAV0Y804_9HEMI</name>
<organism evidence="1 2">
    <name type="scientific">Macrosiphum euphorbiae</name>
    <name type="common">potato aphid</name>
    <dbReference type="NCBI Taxonomy" id="13131"/>
    <lineage>
        <taxon>Eukaryota</taxon>
        <taxon>Metazoa</taxon>
        <taxon>Ecdysozoa</taxon>
        <taxon>Arthropoda</taxon>
        <taxon>Hexapoda</taxon>
        <taxon>Insecta</taxon>
        <taxon>Pterygota</taxon>
        <taxon>Neoptera</taxon>
        <taxon>Paraneoptera</taxon>
        <taxon>Hemiptera</taxon>
        <taxon>Sternorrhyncha</taxon>
        <taxon>Aphidomorpha</taxon>
        <taxon>Aphidoidea</taxon>
        <taxon>Aphididae</taxon>
        <taxon>Macrosiphini</taxon>
        <taxon>Macrosiphum</taxon>
    </lineage>
</organism>
<evidence type="ECO:0000313" key="2">
    <source>
        <dbReference type="Proteomes" id="UP001160148"/>
    </source>
</evidence>
<proteinExistence type="predicted"/>
<evidence type="ECO:0000313" key="1">
    <source>
        <dbReference type="EMBL" id="CAI6377074.1"/>
    </source>
</evidence>
<dbReference type="EMBL" id="CARXXK010001639">
    <property type="protein sequence ID" value="CAI6377074.1"/>
    <property type="molecule type" value="Genomic_DNA"/>
</dbReference>
<comment type="caution">
    <text evidence="1">The sequence shown here is derived from an EMBL/GenBank/DDBJ whole genome shotgun (WGS) entry which is preliminary data.</text>
</comment>
<gene>
    <name evidence="1" type="ORF">MEUPH1_LOCUS30382</name>
</gene>
<keyword evidence="2" id="KW-1185">Reference proteome</keyword>